<accession>A0A3Q7YGL1</accession>
<reference evidence="2" key="2">
    <citation type="submission" date="2025-08" db="UniProtKB">
        <authorList>
            <consortium name="RefSeq"/>
        </authorList>
    </citation>
    <scope>IDENTIFICATION</scope>
    <source>
        <tissue evidence="2">Etiolated seedlings</tissue>
    </source>
</reference>
<dbReference type="STRING" id="3827.A0A3Q7YGL1"/>
<dbReference type="PANTHER" id="PTHR11439">
    <property type="entry name" value="GAG-POL-RELATED RETROTRANSPOSON"/>
    <property type="match status" value="1"/>
</dbReference>
<dbReference type="Proteomes" id="UP000087171">
    <property type="component" value="Chromosome Ca7"/>
</dbReference>
<evidence type="ECO:0000313" key="2">
    <source>
        <dbReference type="RefSeq" id="XP_027192430.1"/>
    </source>
</evidence>
<sequence>MTVMELPRYASFINQFMALNKLADNGFADYDWDTCPSTRKLVTCYVVFLGSSLISWKSKKQSTISWSNSNAEYRALSNLTCEIKSVALPLQRHSHYF</sequence>
<gene>
    <name evidence="2" type="primary">LOC113787661</name>
</gene>
<proteinExistence type="predicted"/>
<reference evidence="1" key="1">
    <citation type="journal article" date="2013" name="Nat. Biotechnol.">
        <title>Draft genome sequence of chickpea (Cicer arietinum) provides a resource for trait improvement.</title>
        <authorList>
            <person name="Varshney R.K."/>
            <person name="Song C."/>
            <person name="Saxena R.K."/>
            <person name="Azam S."/>
            <person name="Yu S."/>
            <person name="Sharpe A.G."/>
            <person name="Cannon S."/>
            <person name="Baek J."/>
            <person name="Rosen B.D."/>
            <person name="Tar'an B."/>
            <person name="Millan T."/>
            <person name="Zhang X."/>
            <person name="Ramsay L.D."/>
            <person name="Iwata A."/>
            <person name="Wang Y."/>
            <person name="Nelson W."/>
            <person name="Farmer A.D."/>
            <person name="Gaur P.M."/>
            <person name="Soderlund C."/>
            <person name="Penmetsa R.V."/>
            <person name="Xu C."/>
            <person name="Bharti A.K."/>
            <person name="He W."/>
            <person name="Winter P."/>
            <person name="Zhao S."/>
            <person name="Hane J.K."/>
            <person name="Carrasquilla-Garcia N."/>
            <person name="Condie J.A."/>
            <person name="Upadhyaya H.D."/>
            <person name="Luo M.C."/>
            <person name="Thudi M."/>
            <person name="Gowda C.L."/>
            <person name="Singh N.P."/>
            <person name="Lichtenzveig J."/>
            <person name="Gali K.K."/>
            <person name="Rubio J."/>
            <person name="Nadarajan N."/>
            <person name="Dolezel J."/>
            <person name="Bansal K.C."/>
            <person name="Xu X."/>
            <person name="Edwards D."/>
            <person name="Zhang G."/>
            <person name="Kahl G."/>
            <person name="Gil J."/>
            <person name="Singh K.B."/>
            <person name="Datta S.K."/>
            <person name="Jackson S.A."/>
            <person name="Wang J."/>
            <person name="Cook D.R."/>
        </authorList>
    </citation>
    <scope>NUCLEOTIDE SEQUENCE [LARGE SCALE GENOMIC DNA]</scope>
    <source>
        <strain evidence="1">cv. CDC Frontier</strain>
    </source>
</reference>
<dbReference type="PANTHER" id="PTHR11439:SF498">
    <property type="entry name" value="DNAK FAMILY PROTEIN"/>
    <property type="match status" value="1"/>
</dbReference>
<dbReference type="OrthoDB" id="414945at2759"/>
<keyword evidence="1" id="KW-1185">Reference proteome</keyword>
<name>A0A3Q7YGL1_CICAR</name>
<evidence type="ECO:0000313" key="1">
    <source>
        <dbReference type="Proteomes" id="UP000087171"/>
    </source>
</evidence>
<dbReference type="CDD" id="cd09272">
    <property type="entry name" value="RNase_HI_RT_Ty1"/>
    <property type="match status" value="1"/>
</dbReference>
<organism evidence="1 2">
    <name type="scientific">Cicer arietinum</name>
    <name type="common">Chickpea</name>
    <name type="synonym">Garbanzo</name>
    <dbReference type="NCBI Taxonomy" id="3827"/>
    <lineage>
        <taxon>Eukaryota</taxon>
        <taxon>Viridiplantae</taxon>
        <taxon>Streptophyta</taxon>
        <taxon>Embryophyta</taxon>
        <taxon>Tracheophyta</taxon>
        <taxon>Spermatophyta</taxon>
        <taxon>Magnoliopsida</taxon>
        <taxon>eudicotyledons</taxon>
        <taxon>Gunneridae</taxon>
        <taxon>Pentapetalae</taxon>
        <taxon>rosids</taxon>
        <taxon>fabids</taxon>
        <taxon>Fabales</taxon>
        <taxon>Fabaceae</taxon>
        <taxon>Papilionoideae</taxon>
        <taxon>50 kb inversion clade</taxon>
        <taxon>NPAAA clade</taxon>
        <taxon>Hologalegina</taxon>
        <taxon>IRL clade</taxon>
        <taxon>Cicereae</taxon>
        <taxon>Cicer</taxon>
    </lineage>
</organism>
<protein>
    <submittedName>
        <fullName evidence="2">Uncharacterized protein LOC113787661</fullName>
    </submittedName>
</protein>
<dbReference type="RefSeq" id="XP_027192430.1">
    <property type="nucleotide sequence ID" value="XM_027336629.1"/>
</dbReference>
<dbReference type="AlphaFoldDB" id="A0A3Q7YGL1"/>